<reference evidence="12 13" key="1">
    <citation type="submission" date="2019-08" db="EMBL/GenBank/DDBJ databases">
        <title>In-depth cultivation of the pig gut microbiome towards novel bacterial diversity and tailored functional studies.</title>
        <authorList>
            <person name="Wylensek D."/>
            <person name="Hitch T.C.A."/>
            <person name="Clavel T."/>
        </authorList>
    </citation>
    <scope>NUCLEOTIDE SEQUENCE [LARGE SCALE GENOMIC DNA]</scope>
    <source>
        <strain evidence="12 13">Oil+RF-744-GAM-WT-6</strain>
    </source>
</reference>
<dbReference type="GO" id="GO:0005737">
    <property type="term" value="C:cytoplasm"/>
    <property type="evidence" value="ECO:0007669"/>
    <property type="project" value="UniProtKB-SubCell"/>
</dbReference>
<feature type="domain" description="Histidine kinase/HSP90-like ATPase" evidence="11">
    <location>
        <begin position="24"/>
        <end position="178"/>
    </location>
</feature>
<dbReference type="RefSeq" id="WP_105303243.1">
    <property type="nucleotide sequence ID" value="NZ_JAQXPC010000051.1"/>
</dbReference>
<keyword evidence="4 8" id="KW-0547">Nucleotide-binding</keyword>
<dbReference type="SUPFAM" id="SSF54211">
    <property type="entry name" value="Ribosomal protein S5 domain 2-like"/>
    <property type="match status" value="1"/>
</dbReference>
<dbReference type="Gene3D" id="3.30.565.10">
    <property type="entry name" value="Histidine kinase-like ATPase, C-terminal domain"/>
    <property type="match status" value="1"/>
</dbReference>
<evidence type="ECO:0000256" key="9">
    <source>
        <dbReference type="PIRSR" id="PIRSR002583-1"/>
    </source>
</evidence>
<dbReference type="SUPFAM" id="SSF55874">
    <property type="entry name" value="ATPase domain of HSP90 chaperone/DNA topoisomerase II/histidine kinase"/>
    <property type="match status" value="1"/>
</dbReference>
<feature type="region of interest" description="Disordered" evidence="10">
    <location>
        <begin position="633"/>
        <end position="667"/>
    </location>
</feature>
<dbReference type="InterPro" id="IPR001404">
    <property type="entry name" value="Hsp90_fam"/>
</dbReference>
<evidence type="ECO:0000256" key="3">
    <source>
        <dbReference type="ARBA" id="ARBA00022490"/>
    </source>
</evidence>
<accession>A0A7X2NU46</accession>
<dbReference type="FunFam" id="3.30.565.10:FF:000009">
    <property type="entry name" value="Molecular chaperone HtpG"/>
    <property type="match status" value="1"/>
</dbReference>
<dbReference type="Proteomes" id="UP000461880">
    <property type="component" value="Unassembled WGS sequence"/>
</dbReference>
<feature type="binding site" evidence="9">
    <location>
        <position position="342"/>
    </location>
    <ligand>
        <name>ATP</name>
        <dbReference type="ChEBI" id="CHEBI:30616"/>
    </ligand>
</feature>
<gene>
    <name evidence="8 12" type="primary">htpG</name>
    <name evidence="12" type="ORF">FYJ51_10525</name>
</gene>
<dbReference type="GO" id="GO:0016887">
    <property type="term" value="F:ATP hydrolysis activity"/>
    <property type="evidence" value="ECO:0007669"/>
    <property type="project" value="InterPro"/>
</dbReference>
<feature type="binding site" evidence="9">
    <location>
        <position position="168"/>
    </location>
    <ligand>
        <name>ATP</name>
        <dbReference type="ChEBI" id="CHEBI:30616"/>
    </ligand>
</feature>
<feature type="region of interest" description="A; substrate-binding" evidence="8">
    <location>
        <begin position="1"/>
        <end position="342"/>
    </location>
</feature>
<dbReference type="Pfam" id="PF00183">
    <property type="entry name" value="HSP90"/>
    <property type="match status" value="1"/>
</dbReference>
<dbReference type="NCBIfam" id="NF003555">
    <property type="entry name" value="PRK05218.1"/>
    <property type="match status" value="1"/>
</dbReference>
<evidence type="ECO:0000256" key="4">
    <source>
        <dbReference type="ARBA" id="ARBA00022741"/>
    </source>
</evidence>
<feature type="compositionally biased region" description="Basic and acidic residues" evidence="10">
    <location>
        <begin position="633"/>
        <end position="647"/>
    </location>
</feature>
<dbReference type="PRINTS" id="PR00775">
    <property type="entry name" value="HEATSHOCK90"/>
</dbReference>
<dbReference type="SMART" id="SM00387">
    <property type="entry name" value="HATPase_c"/>
    <property type="match status" value="1"/>
</dbReference>
<feature type="binding site" evidence="9">
    <location>
        <position position="35"/>
    </location>
    <ligand>
        <name>ATP</name>
        <dbReference type="ChEBI" id="CHEBI:30616"/>
    </ligand>
</feature>
<keyword evidence="5 8" id="KW-0067">ATP-binding</keyword>
<evidence type="ECO:0000256" key="8">
    <source>
        <dbReference type="HAMAP-Rule" id="MF_00505"/>
    </source>
</evidence>
<evidence type="ECO:0000259" key="11">
    <source>
        <dbReference type="SMART" id="SM00387"/>
    </source>
</evidence>
<feature type="region of interest" description="C" evidence="8">
    <location>
        <begin position="554"/>
        <end position="667"/>
    </location>
</feature>
<comment type="similarity">
    <text evidence="2 8">Belongs to the heat shock protein 90 family.</text>
</comment>
<dbReference type="PIRSF" id="PIRSF002583">
    <property type="entry name" value="Hsp90"/>
    <property type="match status" value="1"/>
</dbReference>
<feature type="binding site" evidence="9">
    <location>
        <position position="31"/>
    </location>
    <ligand>
        <name>ATP</name>
        <dbReference type="ChEBI" id="CHEBI:30616"/>
    </ligand>
</feature>
<evidence type="ECO:0000313" key="12">
    <source>
        <dbReference type="EMBL" id="MSS59326.1"/>
    </source>
</evidence>
<evidence type="ECO:0000256" key="7">
    <source>
        <dbReference type="ARBA" id="ARBA00023186"/>
    </source>
</evidence>
<dbReference type="InterPro" id="IPR037196">
    <property type="entry name" value="HSP90_C"/>
</dbReference>
<dbReference type="Pfam" id="PF13589">
    <property type="entry name" value="HATPase_c_3"/>
    <property type="match status" value="1"/>
</dbReference>
<dbReference type="InterPro" id="IPR019805">
    <property type="entry name" value="Heat_shock_protein_90_CS"/>
</dbReference>
<sequence length="667" mass="76349">MAKKQFKAESKRLLELMINSIYTNKEIFLRELISNASDALDKRYYEGLTDASKNVDKKDLWIKIERHPENRTLVVEDSGIGMTSEELEKNLGTIAKSGSAEFREALEKKDSDIDIIGQFGVGFYSAFMVAKKITVESRSANSDKAYSWVSSGEDGYTISEITKDTIGTRITLELKDDTDDVKYSDYLEEYKIRELVKKYSDYVRYPIRMEVTKSVPDPTDDKKTIDTKEEETLNSMIPLWKKKKSDIKPEEYNEFYKNKFNDWEDPQKVLHYSVEGNVSYTALLFIPAKAPYNFYNTDFEPGLQLYSKGVFIMNKAKDLLPECYRFVTGLIDCEDLNLNISREILQQDSQVKALAASVDKKITNFLQDMLKNERSEYEKFFDNFGLNLKYSIYKSYGMDKEKLQDLLLYKSSKEGKYVTLKEYADRMQADQKAIYYAAGQTVADIEKLPALEKVRDKGYEILYFTDAIDEFVIRMMQSYNDKQFKSIQDADLDLDTEDEKKAAEEKAAASKDMLTAMKDALDGKVKEVRISSRLKDDPVCLVADEGMSIEMEKVLSQDPNNKGMKAVKILEINPDHPIFHTLQNVYAADPEKLKEYAGVLYDQACLIEGLQIEDPVSYAKKISELMVAAAKDYPEAPEKPAEEKPEVIDAESTPAEDSSSDSKEEQK</sequence>
<dbReference type="InterPro" id="IPR020568">
    <property type="entry name" value="Ribosomal_Su5_D2-typ_SF"/>
</dbReference>
<dbReference type="EMBL" id="VUMN01000028">
    <property type="protein sequence ID" value="MSS59326.1"/>
    <property type="molecule type" value="Genomic_DNA"/>
</dbReference>
<evidence type="ECO:0000256" key="6">
    <source>
        <dbReference type="ARBA" id="ARBA00023016"/>
    </source>
</evidence>
<comment type="subunit">
    <text evidence="8">Homodimer.</text>
</comment>
<comment type="caution">
    <text evidence="8">Lacks conserved residue(s) required for the propagation of feature annotation.</text>
</comment>
<comment type="caution">
    <text evidence="12">The sequence shown here is derived from an EMBL/GenBank/DDBJ whole genome shotgun (WGS) entry which is preliminary data.</text>
</comment>
<dbReference type="GO" id="GO:0051082">
    <property type="term" value="F:unfolded protein binding"/>
    <property type="evidence" value="ECO:0007669"/>
    <property type="project" value="UniProtKB-UniRule"/>
</dbReference>
<feature type="binding site" evidence="9">
    <location>
        <position position="77"/>
    </location>
    <ligand>
        <name>ATP</name>
        <dbReference type="ChEBI" id="CHEBI:30616"/>
    </ligand>
</feature>
<organism evidence="12 13">
    <name type="scientific">Stecheria intestinalis</name>
    <dbReference type="NCBI Taxonomy" id="2606630"/>
    <lineage>
        <taxon>Bacteria</taxon>
        <taxon>Bacillati</taxon>
        <taxon>Bacillota</taxon>
        <taxon>Erysipelotrichia</taxon>
        <taxon>Erysipelotrichales</taxon>
        <taxon>Erysipelotrichaceae</taxon>
        <taxon>Stecheria</taxon>
    </lineage>
</organism>
<keyword evidence="6 8" id="KW-0346">Stress response</keyword>
<dbReference type="PANTHER" id="PTHR11528">
    <property type="entry name" value="HEAT SHOCK PROTEIN 90 FAMILY MEMBER"/>
    <property type="match status" value="1"/>
</dbReference>
<dbReference type="Gene3D" id="3.30.230.80">
    <property type="match status" value="1"/>
</dbReference>
<evidence type="ECO:0000256" key="2">
    <source>
        <dbReference type="ARBA" id="ARBA00008239"/>
    </source>
</evidence>
<dbReference type="Gene3D" id="1.20.120.790">
    <property type="entry name" value="Heat shock protein 90, C-terminal domain"/>
    <property type="match status" value="1"/>
</dbReference>
<evidence type="ECO:0000256" key="5">
    <source>
        <dbReference type="ARBA" id="ARBA00022840"/>
    </source>
</evidence>
<proteinExistence type="inferred from homology"/>
<dbReference type="CDD" id="cd16927">
    <property type="entry name" value="HATPase_Hsp90-like"/>
    <property type="match status" value="1"/>
</dbReference>
<dbReference type="SUPFAM" id="SSF110942">
    <property type="entry name" value="HSP90 C-terminal domain"/>
    <property type="match status" value="1"/>
</dbReference>
<dbReference type="PROSITE" id="PS00298">
    <property type="entry name" value="HSP90"/>
    <property type="match status" value="1"/>
</dbReference>
<evidence type="ECO:0000256" key="10">
    <source>
        <dbReference type="SAM" id="MobiDB-lite"/>
    </source>
</evidence>
<dbReference type="HAMAP" id="MF_00505">
    <property type="entry name" value="HSP90"/>
    <property type="match status" value="1"/>
</dbReference>
<keyword evidence="3 8" id="KW-0963">Cytoplasm</keyword>
<dbReference type="InterPro" id="IPR003594">
    <property type="entry name" value="HATPase_dom"/>
</dbReference>
<feature type="binding site" evidence="9">
    <location>
        <begin position="97"/>
        <end position="98"/>
    </location>
    <ligand>
        <name>ATP</name>
        <dbReference type="ChEBI" id="CHEBI:30616"/>
    </ligand>
</feature>
<feature type="binding site" evidence="9">
    <location>
        <position position="82"/>
    </location>
    <ligand>
        <name>ATP</name>
        <dbReference type="ChEBI" id="CHEBI:30616"/>
    </ligand>
</feature>
<dbReference type="GO" id="GO:0005524">
    <property type="term" value="F:ATP binding"/>
    <property type="evidence" value="ECO:0007669"/>
    <property type="project" value="UniProtKB-UniRule"/>
</dbReference>
<comment type="function">
    <text evidence="8">Molecular chaperone. Has ATPase activity.</text>
</comment>
<keyword evidence="7 8" id="KW-0143">Chaperone</keyword>
<dbReference type="GO" id="GO:0140662">
    <property type="term" value="F:ATP-dependent protein folding chaperone"/>
    <property type="evidence" value="ECO:0007669"/>
    <property type="project" value="InterPro"/>
</dbReference>
<feature type="binding site" evidence="9">
    <location>
        <position position="90"/>
    </location>
    <ligand>
        <name>ATP</name>
        <dbReference type="ChEBI" id="CHEBI:30616"/>
    </ligand>
</feature>
<dbReference type="InterPro" id="IPR036890">
    <property type="entry name" value="HATPase_C_sf"/>
</dbReference>
<dbReference type="InterPro" id="IPR020575">
    <property type="entry name" value="Hsp90_N"/>
</dbReference>
<comment type="subcellular location">
    <subcellularLocation>
        <location evidence="1 8">Cytoplasm</location>
    </subcellularLocation>
</comment>
<keyword evidence="13" id="KW-1185">Reference proteome</keyword>
<protein>
    <recommendedName>
        <fullName evidence="8">Chaperone protein HtpG</fullName>
    </recommendedName>
    <alternativeName>
        <fullName evidence="8">Heat shock protein HtpG</fullName>
    </alternativeName>
    <alternativeName>
        <fullName evidence="8">High temperature protein G</fullName>
    </alternativeName>
</protein>
<name>A0A7X2NU46_9FIRM</name>
<evidence type="ECO:0000256" key="1">
    <source>
        <dbReference type="ARBA" id="ARBA00004496"/>
    </source>
</evidence>
<feature type="binding site" evidence="9">
    <location>
        <begin position="118"/>
        <end position="123"/>
    </location>
    <ligand>
        <name>ATP</name>
        <dbReference type="ChEBI" id="CHEBI:30616"/>
    </ligand>
</feature>
<evidence type="ECO:0000313" key="13">
    <source>
        <dbReference type="Proteomes" id="UP000461880"/>
    </source>
</evidence>
<dbReference type="Gene3D" id="3.40.50.11260">
    <property type="match status" value="1"/>
</dbReference>
<feature type="binding site" evidence="9">
    <location>
        <position position="96"/>
    </location>
    <ligand>
        <name>ATP</name>
        <dbReference type="ChEBI" id="CHEBI:30616"/>
    </ligand>
</feature>
<dbReference type="AlphaFoldDB" id="A0A7X2NU46"/>